<proteinExistence type="inferred from homology"/>
<evidence type="ECO:0000256" key="1">
    <source>
        <dbReference type="ARBA" id="ARBA00004418"/>
    </source>
</evidence>
<evidence type="ECO:0000256" key="4">
    <source>
        <dbReference type="ARBA" id="ARBA00022729"/>
    </source>
</evidence>
<evidence type="ECO:0000259" key="6">
    <source>
        <dbReference type="Pfam" id="PF00496"/>
    </source>
</evidence>
<feature type="domain" description="Solute-binding protein family 5" evidence="6">
    <location>
        <begin position="79"/>
        <end position="440"/>
    </location>
</feature>
<dbReference type="PIRSF" id="PIRSF002741">
    <property type="entry name" value="MppA"/>
    <property type="match status" value="1"/>
</dbReference>
<comment type="subcellular location">
    <subcellularLocation>
        <location evidence="1">Periplasm</location>
    </subcellularLocation>
</comment>
<keyword evidence="4 5" id="KW-0732">Signal</keyword>
<gene>
    <name evidence="7" type="ORF">CKO28_08870</name>
</gene>
<accession>A0ABS1DDE9</accession>
<feature type="chain" id="PRO_5046187858" description="Solute-binding protein family 5 domain-containing protein" evidence="5">
    <location>
        <begin position="30"/>
        <end position="524"/>
    </location>
</feature>
<evidence type="ECO:0000313" key="8">
    <source>
        <dbReference type="Proteomes" id="UP001296873"/>
    </source>
</evidence>
<reference evidence="7 8" key="1">
    <citation type="journal article" date="2020" name="Microorganisms">
        <title>Osmotic Adaptation and Compatible Solute Biosynthesis of Phototrophic Bacteria as Revealed from Genome Analyses.</title>
        <authorList>
            <person name="Imhoff J.F."/>
            <person name="Rahn T."/>
            <person name="Kunzel S."/>
            <person name="Keller A."/>
            <person name="Neulinger S.C."/>
        </authorList>
    </citation>
    <scope>NUCLEOTIDE SEQUENCE [LARGE SCALE GENOMIC DNA]</scope>
    <source>
        <strain evidence="7 8">DSM 9895</strain>
    </source>
</reference>
<dbReference type="Proteomes" id="UP001296873">
    <property type="component" value="Unassembled WGS sequence"/>
</dbReference>
<evidence type="ECO:0000313" key="7">
    <source>
        <dbReference type="EMBL" id="MBK1668147.1"/>
    </source>
</evidence>
<dbReference type="RefSeq" id="WP_200340318.1">
    <property type="nucleotide sequence ID" value="NZ_NRRL01000017.1"/>
</dbReference>
<keyword evidence="8" id="KW-1185">Reference proteome</keyword>
<dbReference type="PANTHER" id="PTHR30290">
    <property type="entry name" value="PERIPLASMIC BINDING COMPONENT OF ABC TRANSPORTER"/>
    <property type="match status" value="1"/>
</dbReference>
<feature type="signal peptide" evidence="5">
    <location>
        <begin position="1"/>
        <end position="29"/>
    </location>
</feature>
<evidence type="ECO:0000256" key="3">
    <source>
        <dbReference type="ARBA" id="ARBA00022448"/>
    </source>
</evidence>
<dbReference type="InterPro" id="IPR030678">
    <property type="entry name" value="Peptide/Ni-bd"/>
</dbReference>
<organism evidence="7 8">
    <name type="scientific">Rhodovibrio sodomensis</name>
    <dbReference type="NCBI Taxonomy" id="1088"/>
    <lineage>
        <taxon>Bacteria</taxon>
        <taxon>Pseudomonadati</taxon>
        <taxon>Pseudomonadota</taxon>
        <taxon>Alphaproteobacteria</taxon>
        <taxon>Rhodospirillales</taxon>
        <taxon>Rhodovibrionaceae</taxon>
        <taxon>Rhodovibrio</taxon>
    </lineage>
</organism>
<dbReference type="InterPro" id="IPR039424">
    <property type="entry name" value="SBP_5"/>
</dbReference>
<dbReference type="EMBL" id="NRRL01000017">
    <property type="protein sequence ID" value="MBK1668147.1"/>
    <property type="molecule type" value="Genomic_DNA"/>
</dbReference>
<keyword evidence="3" id="KW-0813">Transport</keyword>
<dbReference type="Pfam" id="PF00496">
    <property type="entry name" value="SBP_bac_5"/>
    <property type="match status" value="1"/>
</dbReference>
<comment type="similarity">
    <text evidence="2">Belongs to the bacterial solute-binding protein 5 family.</text>
</comment>
<dbReference type="Gene3D" id="3.90.76.10">
    <property type="entry name" value="Dipeptide-binding Protein, Domain 1"/>
    <property type="match status" value="1"/>
</dbReference>
<name>A0ABS1DDE9_9PROT</name>
<evidence type="ECO:0000256" key="2">
    <source>
        <dbReference type="ARBA" id="ARBA00005695"/>
    </source>
</evidence>
<sequence>MSTAHTLKRAAVGGSCAVAMALAAGSASGQEVNPNATLVLGTTDQPVSYDPAGSYDLPSWTVIYNTYSFLMTLPPGETTPVPDAAKSCGWSGEKTYKCTLRRDIQFTNGDQLTAEDVKFSFNRVIRMDEPNGPSSLLSPIDSIATPDKWTVVFTLNSHTATWPYILATGAGAIVPKGVYPPNKLQPSDQVVGSGHYEVAAYKPNVQTVLERNEDYYGEQTARNKRAIIQYFSNSATLKLAAQQGTVDIAYRKLTPTDIAALRGNTGDNLRLVEGKGTAIRYLVFNLSLEPGKHRAVRQAAAYMMDREAIAQNVYNGTVEPLYSMVPAGLEGHIDAFKAEYGTGTNVEAARRVLNKAGIETPVELQLWYTPKHYGDSSADEYAEIQRAFETDNVFDVTLESTEWARYVSAATTDQYPAFQMGWFPDYPDADNYIAPFYGSETMWLNNHYKNERVDELIRQERASENPQVRMRAFKEIQRITAKDVPIIPVFQAKQIAVVNDRIKGISKTLDPSYVFRYWVIGKTQ</sequence>
<dbReference type="PANTHER" id="PTHR30290:SF10">
    <property type="entry name" value="PERIPLASMIC OLIGOPEPTIDE-BINDING PROTEIN-RELATED"/>
    <property type="match status" value="1"/>
</dbReference>
<dbReference type="SUPFAM" id="SSF53850">
    <property type="entry name" value="Periplasmic binding protein-like II"/>
    <property type="match status" value="1"/>
</dbReference>
<dbReference type="Gene3D" id="3.40.190.10">
    <property type="entry name" value="Periplasmic binding protein-like II"/>
    <property type="match status" value="1"/>
</dbReference>
<comment type="caution">
    <text evidence="7">The sequence shown here is derived from an EMBL/GenBank/DDBJ whole genome shotgun (WGS) entry which is preliminary data.</text>
</comment>
<evidence type="ECO:0000256" key="5">
    <source>
        <dbReference type="SAM" id="SignalP"/>
    </source>
</evidence>
<dbReference type="Gene3D" id="3.10.105.10">
    <property type="entry name" value="Dipeptide-binding Protein, Domain 3"/>
    <property type="match status" value="1"/>
</dbReference>
<protein>
    <recommendedName>
        <fullName evidence="6">Solute-binding protein family 5 domain-containing protein</fullName>
    </recommendedName>
</protein>
<dbReference type="InterPro" id="IPR000914">
    <property type="entry name" value="SBP_5_dom"/>
</dbReference>